<sequence>MDNNETNSRNHRNIVIDERNQNCDGAAADCEGTDITGAFEFNFVITEKRHIIKTEPIYYYKNLFTITDQNKRKQDAKNRNLFYYIPVLRLQCLPSFRSKQSVNKTVRYNNSNRQRSDLSYLETLQVSDLDTNSGRRTSFASSVLASTMNDCPTCSSGEEQEESLSNRWPQKKLSPQNKLSVSLSKKRPFLFIAVTYTVTRELAGIDEQVRVPKGRTENEQTDCSKKERKKTEGQRARGSGSTAK</sequence>
<evidence type="ECO:0000313" key="2">
    <source>
        <dbReference type="Proteomes" id="UP001060085"/>
    </source>
</evidence>
<protein>
    <submittedName>
        <fullName evidence="1">Uncharacterized protein</fullName>
    </submittedName>
</protein>
<name>A0ACC0ADX9_CATRO</name>
<reference evidence="2" key="1">
    <citation type="journal article" date="2023" name="Nat. Plants">
        <title>Single-cell RNA sequencing provides a high-resolution roadmap for understanding the multicellular compartmentation of specialized metabolism.</title>
        <authorList>
            <person name="Sun S."/>
            <person name="Shen X."/>
            <person name="Li Y."/>
            <person name="Li Y."/>
            <person name="Wang S."/>
            <person name="Li R."/>
            <person name="Zhang H."/>
            <person name="Shen G."/>
            <person name="Guo B."/>
            <person name="Wei J."/>
            <person name="Xu J."/>
            <person name="St-Pierre B."/>
            <person name="Chen S."/>
            <person name="Sun C."/>
        </authorList>
    </citation>
    <scope>NUCLEOTIDE SEQUENCE [LARGE SCALE GENOMIC DNA]</scope>
</reference>
<proteinExistence type="predicted"/>
<dbReference type="EMBL" id="CM044706">
    <property type="protein sequence ID" value="KAI5659080.1"/>
    <property type="molecule type" value="Genomic_DNA"/>
</dbReference>
<organism evidence="1 2">
    <name type="scientific">Catharanthus roseus</name>
    <name type="common">Madagascar periwinkle</name>
    <name type="synonym">Vinca rosea</name>
    <dbReference type="NCBI Taxonomy" id="4058"/>
    <lineage>
        <taxon>Eukaryota</taxon>
        <taxon>Viridiplantae</taxon>
        <taxon>Streptophyta</taxon>
        <taxon>Embryophyta</taxon>
        <taxon>Tracheophyta</taxon>
        <taxon>Spermatophyta</taxon>
        <taxon>Magnoliopsida</taxon>
        <taxon>eudicotyledons</taxon>
        <taxon>Gunneridae</taxon>
        <taxon>Pentapetalae</taxon>
        <taxon>asterids</taxon>
        <taxon>lamiids</taxon>
        <taxon>Gentianales</taxon>
        <taxon>Apocynaceae</taxon>
        <taxon>Rauvolfioideae</taxon>
        <taxon>Vinceae</taxon>
        <taxon>Catharanthinae</taxon>
        <taxon>Catharanthus</taxon>
    </lineage>
</organism>
<gene>
    <name evidence="1" type="ORF">M9H77_27873</name>
</gene>
<keyword evidence="2" id="KW-1185">Reference proteome</keyword>
<accession>A0ACC0ADX9</accession>
<comment type="caution">
    <text evidence="1">The sequence shown here is derived from an EMBL/GenBank/DDBJ whole genome shotgun (WGS) entry which is preliminary data.</text>
</comment>
<evidence type="ECO:0000313" key="1">
    <source>
        <dbReference type="EMBL" id="KAI5659080.1"/>
    </source>
</evidence>
<dbReference type="Proteomes" id="UP001060085">
    <property type="component" value="Linkage Group LG06"/>
</dbReference>